<feature type="region of interest" description="Disordered" evidence="1">
    <location>
        <begin position="249"/>
        <end position="268"/>
    </location>
</feature>
<feature type="compositionally biased region" description="Polar residues" evidence="1">
    <location>
        <begin position="282"/>
        <end position="298"/>
    </location>
</feature>
<comment type="caution">
    <text evidence="2">The sequence shown here is derived from an EMBL/GenBank/DDBJ whole genome shotgun (WGS) entry which is preliminary data.</text>
</comment>
<protein>
    <submittedName>
        <fullName evidence="2">Uncharacterized protein</fullName>
    </submittedName>
</protein>
<sequence length="335" mass="36328">QPTATSLRKTATLFHQRSAVQRLTRRLAPTAICRRPTAQTMARTATPCQYRSAAQRQTRKLAPTAQTMARTATPCQYRLAAQRLTRTLARIAICQRPVARTLAREAGAARHGPLRCRRETLALRLPPPRSLRRAPPWCPLLLAPFLPAVAERVRLTIRQLLSGPTGLASARTGVPALAVTTNKKGQRRQLLLAPRAQRTLTTGTTKATTVWLKSNTKRALCLANPPLVPLVPLVPLPLLPPLPPLPPQARLDPWPSGQRSAMSQPLVASVRAGPPPCVSCCRSASSHRPGRTTSPITPSSDYSHSKSSRDTSAPVLLSALRIRGLTPFTPSSART</sequence>
<proteinExistence type="predicted"/>
<keyword evidence="3" id="KW-1185">Reference proteome</keyword>
<evidence type="ECO:0000256" key="1">
    <source>
        <dbReference type="SAM" id="MobiDB-lite"/>
    </source>
</evidence>
<accession>A0AAN6G8Q9</accession>
<feature type="non-terminal residue" evidence="2">
    <location>
        <position position="335"/>
    </location>
</feature>
<reference evidence="2" key="1">
    <citation type="journal article" date="2023" name="PhytoFront">
        <title>Draft Genome Resources of Seven Strains of Tilletia horrida, Causal Agent of Kernel Smut of Rice.</title>
        <authorList>
            <person name="Khanal S."/>
            <person name="Antony Babu S."/>
            <person name="Zhou X.G."/>
        </authorList>
    </citation>
    <scope>NUCLEOTIDE SEQUENCE</scope>
    <source>
        <strain evidence="2">TX3</strain>
    </source>
</reference>
<feature type="non-terminal residue" evidence="2">
    <location>
        <position position="1"/>
    </location>
</feature>
<dbReference type="Proteomes" id="UP001176521">
    <property type="component" value="Unassembled WGS sequence"/>
</dbReference>
<evidence type="ECO:0000313" key="2">
    <source>
        <dbReference type="EMBL" id="KAK0519996.1"/>
    </source>
</evidence>
<organism evidence="2 3">
    <name type="scientific">Tilletia horrida</name>
    <dbReference type="NCBI Taxonomy" id="155126"/>
    <lineage>
        <taxon>Eukaryota</taxon>
        <taxon>Fungi</taxon>
        <taxon>Dikarya</taxon>
        <taxon>Basidiomycota</taxon>
        <taxon>Ustilaginomycotina</taxon>
        <taxon>Exobasidiomycetes</taxon>
        <taxon>Tilletiales</taxon>
        <taxon>Tilletiaceae</taxon>
        <taxon>Tilletia</taxon>
    </lineage>
</organism>
<name>A0AAN6G8Q9_9BASI</name>
<dbReference type="EMBL" id="JAPDMQ010000866">
    <property type="protein sequence ID" value="KAK0519996.1"/>
    <property type="molecule type" value="Genomic_DNA"/>
</dbReference>
<gene>
    <name evidence="2" type="ORF">OC842_007254</name>
</gene>
<evidence type="ECO:0000313" key="3">
    <source>
        <dbReference type="Proteomes" id="UP001176521"/>
    </source>
</evidence>
<dbReference type="AlphaFoldDB" id="A0AAN6G8Q9"/>
<feature type="region of interest" description="Disordered" evidence="1">
    <location>
        <begin position="280"/>
        <end position="315"/>
    </location>
</feature>